<dbReference type="RefSeq" id="WP_229824121.1">
    <property type="nucleotide sequence ID" value="NZ_BMRC01000007.1"/>
</dbReference>
<feature type="transmembrane region" description="Helical" evidence="6">
    <location>
        <begin position="310"/>
        <end position="330"/>
    </location>
</feature>
<feature type="domain" description="Major facilitator superfamily (MFS) profile" evidence="7">
    <location>
        <begin position="24"/>
        <end position="453"/>
    </location>
</feature>
<feature type="transmembrane region" description="Helical" evidence="6">
    <location>
        <begin position="209"/>
        <end position="232"/>
    </location>
</feature>
<keyword evidence="3 6" id="KW-1133">Transmembrane helix</keyword>
<proteinExistence type="predicted"/>
<dbReference type="Proteomes" id="UP001589647">
    <property type="component" value="Unassembled WGS sequence"/>
</dbReference>
<sequence>MALGILLSRSAPLFVLSTRQRRRVLAAELVSTAVFPLAITGATAVVPEVTARLPGPDAFGPWVVLAYNGLFAAALLLAGATADRTARTGFFAVGNGLVAVTGVLSAFAPDLPSLVALRVLAGVGAAMCAAGGSSMILAVYPPEERRRVYGYSGAVLGGSLALGPVVAQALMAVGGWPLVFLAPAAVAALAALATSGLPGLRAPGTPGRFDLAGAVLFGVTVAAAVTALGLGLGGGVPWWGPGGLIAVAVAGAVLLVRVERRAAEPAIPVDLLRIPAYRAYGLATGAFMGMLVVGLTVLPQLGAVQGMGPGTAAVMLSLLTVPSTVLPLVAARLARRLARAQVTVALFACAATAVVLQLTERPAALLGAAAVVGLCLGLTEGVPDGQALAYVPARRGGAGAALFSTTRMSLETLVLAAATGVMAALGPAAGLAVAGATCLVAGVVVRRAVPGGRRDRGRPVRRRTPGGRPRATPRS</sequence>
<dbReference type="SUPFAM" id="SSF103473">
    <property type="entry name" value="MFS general substrate transporter"/>
    <property type="match status" value="1"/>
</dbReference>
<evidence type="ECO:0000256" key="2">
    <source>
        <dbReference type="ARBA" id="ARBA00022692"/>
    </source>
</evidence>
<evidence type="ECO:0000313" key="8">
    <source>
        <dbReference type="EMBL" id="MFB9208129.1"/>
    </source>
</evidence>
<feature type="transmembrane region" description="Helical" evidence="6">
    <location>
        <begin position="279"/>
        <end position="298"/>
    </location>
</feature>
<evidence type="ECO:0000256" key="5">
    <source>
        <dbReference type="SAM" id="MobiDB-lite"/>
    </source>
</evidence>
<feature type="compositionally biased region" description="Basic residues" evidence="5">
    <location>
        <begin position="459"/>
        <end position="475"/>
    </location>
</feature>
<evidence type="ECO:0000256" key="1">
    <source>
        <dbReference type="ARBA" id="ARBA00004651"/>
    </source>
</evidence>
<feature type="transmembrane region" description="Helical" evidence="6">
    <location>
        <begin position="58"/>
        <end position="78"/>
    </location>
</feature>
<feature type="transmembrane region" description="Helical" evidence="6">
    <location>
        <begin position="238"/>
        <end position="258"/>
    </location>
</feature>
<protein>
    <submittedName>
        <fullName evidence="8">MFS transporter</fullName>
    </submittedName>
</protein>
<feature type="region of interest" description="Disordered" evidence="5">
    <location>
        <begin position="451"/>
        <end position="475"/>
    </location>
</feature>
<dbReference type="InterPro" id="IPR036259">
    <property type="entry name" value="MFS_trans_sf"/>
</dbReference>
<keyword evidence="2 6" id="KW-0812">Transmembrane</keyword>
<gene>
    <name evidence="8" type="ORF">ACFFV7_43595</name>
</gene>
<keyword evidence="4 6" id="KW-0472">Membrane</keyword>
<accession>A0ABV5IU94</accession>
<name>A0ABV5IU94_9ACTN</name>
<feature type="transmembrane region" description="Helical" evidence="6">
    <location>
        <begin position="115"/>
        <end position="141"/>
    </location>
</feature>
<dbReference type="Pfam" id="PF07690">
    <property type="entry name" value="MFS_1"/>
    <property type="match status" value="1"/>
</dbReference>
<evidence type="ECO:0000256" key="3">
    <source>
        <dbReference type="ARBA" id="ARBA00022989"/>
    </source>
</evidence>
<feature type="transmembrane region" description="Helical" evidence="6">
    <location>
        <begin position="148"/>
        <end position="170"/>
    </location>
</feature>
<feature type="transmembrane region" description="Helical" evidence="6">
    <location>
        <begin position="176"/>
        <end position="197"/>
    </location>
</feature>
<feature type="transmembrane region" description="Helical" evidence="6">
    <location>
        <begin position="428"/>
        <end position="449"/>
    </location>
</feature>
<comment type="caution">
    <text evidence="8">The sequence shown here is derived from an EMBL/GenBank/DDBJ whole genome shotgun (WGS) entry which is preliminary data.</text>
</comment>
<feature type="transmembrane region" description="Helical" evidence="6">
    <location>
        <begin position="90"/>
        <end position="109"/>
    </location>
</feature>
<organism evidence="8 9">
    <name type="scientific">Nonomuraea spiralis</name>
    <dbReference type="NCBI Taxonomy" id="46182"/>
    <lineage>
        <taxon>Bacteria</taxon>
        <taxon>Bacillati</taxon>
        <taxon>Actinomycetota</taxon>
        <taxon>Actinomycetes</taxon>
        <taxon>Streptosporangiales</taxon>
        <taxon>Streptosporangiaceae</taxon>
        <taxon>Nonomuraea</taxon>
    </lineage>
</organism>
<dbReference type="PANTHER" id="PTHR42718:SF49">
    <property type="entry name" value="EXPORT PROTEIN"/>
    <property type="match status" value="1"/>
</dbReference>
<feature type="transmembrane region" description="Helical" evidence="6">
    <location>
        <begin position="24"/>
        <end position="46"/>
    </location>
</feature>
<evidence type="ECO:0000256" key="6">
    <source>
        <dbReference type="SAM" id="Phobius"/>
    </source>
</evidence>
<keyword evidence="9" id="KW-1185">Reference proteome</keyword>
<dbReference type="Gene3D" id="1.20.1250.20">
    <property type="entry name" value="MFS general substrate transporter like domains"/>
    <property type="match status" value="2"/>
</dbReference>
<dbReference type="EMBL" id="JBHMEI010000067">
    <property type="protein sequence ID" value="MFB9208129.1"/>
    <property type="molecule type" value="Genomic_DNA"/>
</dbReference>
<evidence type="ECO:0000259" key="7">
    <source>
        <dbReference type="PROSITE" id="PS50850"/>
    </source>
</evidence>
<evidence type="ECO:0000256" key="4">
    <source>
        <dbReference type="ARBA" id="ARBA00023136"/>
    </source>
</evidence>
<feature type="transmembrane region" description="Helical" evidence="6">
    <location>
        <begin position="337"/>
        <end position="356"/>
    </location>
</feature>
<reference evidence="8 9" key="1">
    <citation type="submission" date="2024-09" db="EMBL/GenBank/DDBJ databases">
        <authorList>
            <person name="Sun Q."/>
            <person name="Mori K."/>
        </authorList>
    </citation>
    <scope>NUCLEOTIDE SEQUENCE [LARGE SCALE GENOMIC DNA]</scope>
    <source>
        <strain evidence="8 9">CCM 3426</strain>
    </source>
</reference>
<evidence type="ECO:0000313" key="9">
    <source>
        <dbReference type="Proteomes" id="UP001589647"/>
    </source>
</evidence>
<dbReference type="PROSITE" id="PS50850">
    <property type="entry name" value="MFS"/>
    <property type="match status" value="1"/>
</dbReference>
<dbReference type="PANTHER" id="PTHR42718">
    <property type="entry name" value="MAJOR FACILITATOR SUPERFAMILY MULTIDRUG TRANSPORTER MFSC"/>
    <property type="match status" value="1"/>
</dbReference>
<dbReference type="InterPro" id="IPR020846">
    <property type="entry name" value="MFS_dom"/>
</dbReference>
<dbReference type="InterPro" id="IPR011701">
    <property type="entry name" value="MFS"/>
</dbReference>
<comment type="subcellular location">
    <subcellularLocation>
        <location evidence="1">Cell membrane</location>
        <topology evidence="1">Multi-pass membrane protein</topology>
    </subcellularLocation>
</comment>